<evidence type="ECO:0000313" key="3">
    <source>
        <dbReference type="Proteomes" id="UP000325289"/>
    </source>
</evidence>
<protein>
    <submittedName>
        <fullName evidence="2">Uncharacterized protein</fullName>
    </submittedName>
</protein>
<dbReference type="AlphaFoldDB" id="A0A1I1WW98"/>
<accession>A0A1I1WW98</accession>
<evidence type="ECO:0000256" key="1">
    <source>
        <dbReference type="SAM" id="Phobius"/>
    </source>
</evidence>
<keyword evidence="1" id="KW-0472">Membrane</keyword>
<dbReference type="RefSeq" id="WP_188129645.1">
    <property type="nucleotide sequence ID" value="NZ_FOMS01000005.1"/>
</dbReference>
<dbReference type="EMBL" id="FOMS01000005">
    <property type="protein sequence ID" value="SFD99454.1"/>
    <property type="molecule type" value="Genomic_DNA"/>
</dbReference>
<sequence>MPVTFFALLVLFVLSAAGLTIWALSAFGAMTILPILLIVALALRWGLGHVPFDDRHI</sequence>
<organism evidence="2 3">
    <name type="scientific">Roseivivax sediminis</name>
    <dbReference type="NCBI Taxonomy" id="936889"/>
    <lineage>
        <taxon>Bacteria</taxon>
        <taxon>Pseudomonadati</taxon>
        <taxon>Pseudomonadota</taxon>
        <taxon>Alphaproteobacteria</taxon>
        <taxon>Rhodobacterales</taxon>
        <taxon>Roseobacteraceae</taxon>
        <taxon>Roseivivax</taxon>
    </lineage>
</organism>
<gene>
    <name evidence="2" type="ORF">SAMN04515678_105132</name>
</gene>
<proteinExistence type="predicted"/>
<feature type="transmembrane region" description="Helical" evidence="1">
    <location>
        <begin position="28"/>
        <end position="47"/>
    </location>
</feature>
<keyword evidence="1" id="KW-0812">Transmembrane</keyword>
<name>A0A1I1WW98_9RHOB</name>
<reference evidence="2 3" key="1">
    <citation type="submission" date="2016-10" db="EMBL/GenBank/DDBJ databases">
        <authorList>
            <person name="Varghese N."/>
            <person name="Submissions S."/>
        </authorList>
    </citation>
    <scope>NUCLEOTIDE SEQUENCE [LARGE SCALE GENOMIC DNA]</scope>
    <source>
        <strain evidence="3">YIM D21,KCTC 23444,ACCC 10710</strain>
    </source>
</reference>
<keyword evidence="3" id="KW-1185">Reference proteome</keyword>
<keyword evidence="1" id="KW-1133">Transmembrane helix</keyword>
<dbReference type="Proteomes" id="UP000325289">
    <property type="component" value="Unassembled WGS sequence"/>
</dbReference>
<evidence type="ECO:0000313" key="2">
    <source>
        <dbReference type="EMBL" id="SFD99454.1"/>
    </source>
</evidence>